<proteinExistence type="predicted"/>
<dbReference type="InterPro" id="IPR001207">
    <property type="entry name" value="Transposase_mutator"/>
</dbReference>
<dbReference type="Pfam" id="PF00872">
    <property type="entry name" value="Transposase_mut"/>
    <property type="match status" value="1"/>
</dbReference>
<keyword evidence="2" id="KW-0238">DNA-binding</keyword>
<dbReference type="AlphaFoldDB" id="X1NEB1"/>
<accession>X1NEB1</accession>
<dbReference type="EMBL" id="BARV01030488">
    <property type="protein sequence ID" value="GAI41943.1"/>
    <property type="molecule type" value="Genomic_DNA"/>
</dbReference>
<keyword evidence="1" id="KW-0815">Transposition</keyword>
<reference evidence="4" key="1">
    <citation type="journal article" date="2014" name="Front. Microbiol.">
        <title>High frequency of phylogenetically diverse reductive dehalogenase-homologous genes in deep subseafloor sedimentary metagenomes.</title>
        <authorList>
            <person name="Kawai M."/>
            <person name="Futagami T."/>
            <person name="Toyoda A."/>
            <person name="Takaki Y."/>
            <person name="Nishi S."/>
            <person name="Hori S."/>
            <person name="Arai W."/>
            <person name="Tsubouchi T."/>
            <person name="Morono Y."/>
            <person name="Uchiyama I."/>
            <person name="Ito T."/>
            <person name="Fujiyama A."/>
            <person name="Inagaki F."/>
            <person name="Takami H."/>
        </authorList>
    </citation>
    <scope>NUCLEOTIDE SEQUENCE</scope>
    <source>
        <strain evidence="4">Expedition CK06-06</strain>
    </source>
</reference>
<evidence type="ECO:0000313" key="4">
    <source>
        <dbReference type="EMBL" id="GAI41943.1"/>
    </source>
</evidence>
<keyword evidence="3" id="KW-0233">DNA recombination</keyword>
<dbReference type="GO" id="GO:0004803">
    <property type="term" value="F:transposase activity"/>
    <property type="evidence" value="ECO:0007669"/>
    <property type="project" value="InterPro"/>
</dbReference>
<evidence type="ECO:0000256" key="2">
    <source>
        <dbReference type="ARBA" id="ARBA00023125"/>
    </source>
</evidence>
<dbReference type="GO" id="GO:0003677">
    <property type="term" value="F:DNA binding"/>
    <property type="evidence" value="ECO:0007669"/>
    <property type="project" value="UniProtKB-KW"/>
</dbReference>
<sequence>IRTTNIIERSFREVRRRVRPMTCFENDASVARIIFGVMSHLNKSWKDKPIKEFTFTQKA</sequence>
<dbReference type="GO" id="GO:0006313">
    <property type="term" value="P:DNA transposition"/>
    <property type="evidence" value="ECO:0007669"/>
    <property type="project" value="InterPro"/>
</dbReference>
<evidence type="ECO:0008006" key="5">
    <source>
        <dbReference type="Google" id="ProtNLM"/>
    </source>
</evidence>
<name>X1NEB1_9ZZZZ</name>
<evidence type="ECO:0000256" key="1">
    <source>
        <dbReference type="ARBA" id="ARBA00022578"/>
    </source>
</evidence>
<comment type="caution">
    <text evidence="4">The sequence shown here is derived from an EMBL/GenBank/DDBJ whole genome shotgun (WGS) entry which is preliminary data.</text>
</comment>
<gene>
    <name evidence="4" type="ORF">S06H3_48422</name>
</gene>
<feature type="non-terminal residue" evidence="4">
    <location>
        <position position="1"/>
    </location>
</feature>
<evidence type="ECO:0000256" key="3">
    <source>
        <dbReference type="ARBA" id="ARBA00023172"/>
    </source>
</evidence>
<organism evidence="4">
    <name type="scientific">marine sediment metagenome</name>
    <dbReference type="NCBI Taxonomy" id="412755"/>
    <lineage>
        <taxon>unclassified sequences</taxon>
        <taxon>metagenomes</taxon>
        <taxon>ecological metagenomes</taxon>
    </lineage>
</organism>
<protein>
    <recommendedName>
        <fullName evidence="5">Transposase, mutator type</fullName>
    </recommendedName>
</protein>